<dbReference type="Proteomes" id="UP000176863">
    <property type="component" value="Unassembled WGS sequence"/>
</dbReference>
<comment type="caution">
    <text evidence="1">The sequence shown here is derived from an EMBL/GenBank/DDBJ whole genome shotgun (WGS) entry which is preliminary data.</text>
</comment>
<organism evidence="1 2">
    <name type="scientific">Candidatus Kaiserbacteria bacterium RIFCSPHIGHO2_01_FULL_53_29</name>
    <dbReference type="NCBI Taxonomy" id="1798480"/>
    <lineage>
        <taxon>Bacteria</taxon>
        <taxon>Candidatus Kaiseribacteriota</taxon>
    </lineage>
</organism>
<protein>
    <submittedName>
        <fullName evidence="1">Uncharacterized protein</fullName>
    </submittedName>
</protein>
<evidence type="ECO:0000313" key="2">
    <source>
        <dbReference type="Proteomes" id="UP000176863"/>
    </source>
</evidence>
<gene>
    <name evidence="1" type="ORF">A2851_04570</name>
</gene>
<accession>A0A1F6CUU4</accession>
<sequence length="77" mass="8939">MTKLFEEGIEAVKNLPRARQDVAGEFLLAIAEQNARSYSLSEEQVKEVKRRQQAFKRGKEPYVSDKEMARLWKKLGL</sequence>
<name>A0A1F6CUU4_9BACT</name>
<dbReference type="EMBL" id="MFKT01000021">
    <property type="protein sequence ID" value="OGG52934.1"/>
    <property type="molecule type" value="Genomic_DNA"/>
</dbReference>
<reference evidence="1 2" key="1">
    <citation type="journal article" date="2016" name="Nat. Commun.">
        <title>Thousands of microbial genomes shed light on interconnected biogeochemical processes in an aquifer system.</title>
        <authorList>
            <person name="Anantharaman K."/>
            <person name="Brown C.T."/>
            <person name="Hug L.A."/>
            <person name="Sharon I."/>
            <person name="Castelle C.J."/>
            <person name="Probst A.J."/>
            <person name="Thomas B.C."/>
            <person name="Singh A."/>
            <person name="Wilkins M.J."/>
            <person name="Karaoz U."/>
            <person name="Brodie E.L."/>
            <person name="Williams K.H."/>
            <person name="Hubbard S.S."/>
            <person name="Banfield J.F."/>
        </authorList>
    </citation>
    <scope>NUCLEOTIDE SEQUENCE [LARGE SCALE GENOMIC DNA]</scope>
</reference>
<dbReference type="AlphaFoldDB" id="A0A1F6CUU4"/>
<evidence type="ECO:0000313" key="1">
    <source>
        <dbReference type="EMBL" id="OGG52934.1"/>
    </source>
</evidence>
<dbReference type="STRING" id="1798480.A2851_04570"/>
<proteinExistence type="predicted"/>